<dbReference type="Ensembl" id="ENSVKKT00000020228.1">
    <property type="protein sequence ID" value="ENSVKKP00000019742.1"/>
    <property type="gene ID" value="ENSVKKG00000013366.1"/>
</dbReference>
<evidence type="ECO:0000256" key="4">
    <source>
        <dbReference type="ARBA" id="ARBA00022737"/>
    </source>
</evidence>
<evidence type="ECO:0000256" key="6">
    <source>
        <dbReference type="ARBA" id="ARBA00022833"/>
    </source>
</evidence>
<dbReference type="PROSITE" id="PS00028">
    <property type="entry name" value="ZINC_FINGER_C2H2_1"/>
    <property type="match status" value="4"/>
</dbReference>
<dbReference type="InterPro" id="IPR001909">
    <property type="entry name" value="KRAB"/>
</dbReference>
<dbReference type="AlphaFoldDB" id="A0A8D2LBB9"/>
<keyword evidence="10" id="KW-0539">Nucleus</keyword>
<dbReference type="FunFam" id="3.30.160.60:FF:000638">
    <property type="entry name" value="Zinc finger protein 184"/>
    <property type="match status" value="1"/>
</dbReference>
<keyword evidence="8" id="KW-0238">DNA-binding</keyword>
<dbReference type="PANTHER" id="PTHR24384:SF242">
    <property type="entry name" value="ZINC FINGER PROTEIN 628"/>
    <property type="match status" value="1"/>
</dbReference>
<name>A0A8D2LBB9_VARKO</name>
<dbReference type="GO" id="GO:0008270">
    <property type="term" value="F:zinc ion binding"/>
    <property type="evidence" value="ECO:0007669"/>
    <property type="project" value="UniProtKB-KW"/>
</dbReference>
<dbReference type="Proteomes" id="UP000694545">
    <property type="component" value="Unplaced"/>
</dbReference>
<dbReference type="Pfam" id="PF01352">
    <property type="entry name" value="KRAB"/>
    <property type="match status" value="1"/>
</dbReference>
<organism evidence="14 15">
    <name type="scientific">Varanus komodoensis</name>
    <name type="common">Komodo dragon</name>
    <dbReference type="NCBI Taxonomy" id="61221"/>
    <lineage>
        <taxon>Eukaryota</taxon>
        <taxon>Metazoa</taxon>
        <taxon>Chordata</taxon>
        <taxon>Craniata</taxon>
        <taxon>Vertebrata</taxon>
        <taxon>Euteleostomi</taxon>
        <taxon>Lepidosauria</taxon>
        <taxon>Squamata</taxon>
        <taxon>Bifurcata</taxon>
        <taxon>Unidentata</taxon>
        <taxon>Episquamata</taxon>
        <taxon>Toxicofera</taxon>
        <taxon>Anguimorpha</taxon>
        <taxon>Paleoanguimorpha</taxon>
        <taxon>Varanoidea</taxon>
        <taxon>Varanidae</taxon>
        <taxon>Varanus</taxon>
    </lineage>
</organism>
<dbReference type="FunFam" id="3.30.160.60:FF:000744">
    <property type="entry name" value="zinc finger E-box-binding homeobox 1"/>
    <property type="match status" value="1"/>
</dbReference>
<dbReference type="SUPFAM" id="SSF109640">
    <property type="entry name" value="KRAB domain (Kruppel-associated box)"/>
    <property type="match status" value="1"/>
</dbReference>
<evidence type="ECO:0000259" key="12">
    <source>
        <dbReference type="PROSITE" id="PS50157"/>
    </source>
</evidence>
<feature type="domain" description="C2H2-type" evidence="12">
    <location>
        <begin position="178"/>
        <end position="205"/>
    </location>
</feature>
<dbReference type="Gene3D" id="6.10.140.140">
    <property type="match status" value="1"/>
</dbReference>
<reference evidence="14" key="1">
    <citation type="submission" date="2025-08" db="UniProtKB">
        <authorList>
            <consortium name="Ensembl"/>
        </authorList>
    </citation>
    <scope>IDENTIFICATION</scope>
</reference>
<keyword evidence="9" id="KW-0804">Transcription</keyword>
<dbReference type="Pfam" id="PF00096">
    <property type="entry name" value="zf-C2H2"/>
    <property type="match status" value="3"/>
</dbReference>
<evidence type="ECO:0000256" key="9">
    <source>
        <dbReference type="ARBA" id="ARBA00023163"/>
    </source>
</evidence>
<keyword evidence="6" id="KW-0862">Zinc</keyword>
<feature type="domain" description="C2H2-type" evidence="12">
    <location>
        <begin position="150"/>
        <end position="177"/>
    </location>
</feature>
<dbReference type="InterPro" id="IPR013087">
    <property type="entry name" value="Znf_C2H2_type"/>
</dbReference>
<reference evidence="14" key="2">
    <citation type="submission" date="2025-09" db="UniProtKB">
        <authorList>
            <consortium name="Ensembl"/>
        </authorList>
    </citation>
    <scope>IDENTIFICATION</scope>
</reference>
<comment type="subcellular location">
    <subcellularLocation>
        <location evidence="1">Nucleus</location>
    </subcellularLocation>
</comment>
<evidence type="ECO:0000256" key="7">
    <source>
        <dbReference type="ARBA" id="ARBA00023015"/>
    </source>
</evidence>
<evidence type="ECO:0000259" key="13">
    <source>
        <dbReference type="PROSITE" id="PS50805"/>
    </source>
</evidence>
<dbReference type="FunFam" id="3.30.160.60:FF:002343">
    <property type="entry name" value="Zinc finger protein 33A"/>
    <property type="match status" value="1"/>
</dbReference>
<keyword evidence="15" id="KW-1185">Reference proteome</keyword>
<dbReference type="PANTHER" id="PTHR24384">
    <property type="entry name" value="FINGER PUTATIVE TRANSCRIPTION FACTOR FAMILY-RELATED"/>
    <property type="match status" value="1"/>
</dbReference>
<dbReference type="Gene3D" id="3.30.160.60">
    <property type="entry name" value="Classic Zinc Finger"/>
    <property type="match status" value="5"/>
</dbReference>
<dbReference type="InterPro" id="IPR036236">
    <property type="entry name" value="Znf_C2H2_sf"/>
</dbReference>
<dbReference type="GO" id="GO:0000978">
    <property type="term" value="F:RNA polymerase II cis-regulatory region sequence-specific DNA binding"/>
    <property type="evidence" value="ECO:0007669"/>
    <property type="project" value="TreeGrafter"/>
</dbReference>
<comment type="similarity">
    <text evidence="2">Belongs to the krueppel C2H2-type zinc-finger protein family.</text>
</comment>
<dbReference type="FunFam" id="3.30.160.60:FF:000990">
    <property type="entry name" value="zinc finger protein 629 isoform X2"/>
    <property type="match status" value="1"/>
</dbReference>
<dbReference type="SUPFAM" id="SSF57667">
    <property type="entry name" value="beta-beta-alpha zinc fingers"/>
    <property type="match status" value="2"/>
</dbReference>
<dbReference type="SMART" id="SM00355">
    <property type="entry name" value="ZnF_C2H2"/>
    <property type="match status" value="4"/>
</dbReference>
<dbReference type="GO" id="GO:0005634">
    <property type="term" value="C:nucleus"/>
    <property type="evidence" value="ECO:0007669"/>
    <property type="project" value="UniProtKB-SubCell"/>
</dbReference>
<evidence type="ECO:0000256" key="5">
    <source>
        <dbReference type="ARBA" id="ARBA00022771"/>
    </source>
</evidence>
<evidence type="ECO:0000256" key="8">
    <source>
        <dbReference type="ARBA" id="ARBA00023125"/>
    </source>
</evidence>
<evidence type="ECO:0000256" key="10">
    <source>
        <dbReference type="ARBA" id="ARBA00023242"/>
    </source>
</evidence>
<dbReference type="CDD" id="cd07765">
    <property type="entry name" value="KRAB_A-box"/>
    <property type="match status" value="1"/>
</dbReference>
<dbReference type="PROSITE" id="PS50805">
    <property type="entry name" value="KRAB"/>
    <property type="match status" value="1"/>
</dbReference>
<dbReference type="InterPro" id="IPR050752">
    <property type="entry name" value="C2H2-ZF_domain"/>
</dbReference>
<feature type="domain" description="C2H2-type" evidence="12">
    <location>
        <begin position="234"/>
        <end position="261"/>
    </location>
</feature>
<evidence type="ECO:0000313" key="14">
    <source>
        <dbReference type="Ensembl" id="ENSVKKP00000019742.1"/>
    </source>
</evidence>
<dbReference type="PROSITE" id="PS50157">
    <property type="entry name" value="ZINC_FINGER_C2H2_2"/>
    <property type="match status" value="4"/>
</dbReference>
<keyword evidence="5 11" id="KW-0863">Zinc-finger</keyword>
<feature type="domain" description="KRAB" evidence="13">
    <location>
        <begin position="9"/>
        <end position="78"/>
    </location>
</feature>
<dbReference type="FunFam" id="3.30.160.60:FF:000295">
    <property type="entry name" value="zinc finger protein 19"/>
    <property type="match status" value="1"/>
</dbReference>
<dbReference type="Pfam" id="PF13894">
    <property type="entry name" value="zf-C2H2_4"/>
    <property type="match status" value="1"/>
</dbReference>
<keyword evidence="7" id="KW-0805">Transcription regulation</keyword>
<evidence type="ECO:0000313" key="15">
    <source>
        <dbReference type="Proteomes" id="UP000694545"/>
    </source>
</evidence>
<evidence type="ECO:0000256" key="3">
    <source>
        <dbReference type="ARBA" id="ARBA00022723"/>
    </source>
</evidence>
<keyword evidence="3" id="KW-0479">Metal-binding</keyword>
<dbReference type="InterPro" id="IPR036051">
    <property type="entry name" value="KRAB_dom_sf"/>
</dbReference>
<feature type="domain" description="C2H2-type" evidence="12">
    <location>
        <begin position="206"/>
        <end position="233"/>
    </location>
</feature>
<accession>A0A8D2LBB9</accession>
<sequence>MQPPPQSLVWFEEVAIYFSKGEWELLDSGQRALYKEVMLENYGNVACVETSKPELISWLERGEEPFVRDSEEPEGMGQACLGDRQKKAATLMASPVNHHKAGKQMFANPMGSEGQEENQSKAGETVTSLFQGTEIYGLLISQDHKERRRKMCPVCGKTFKDKSALSSHCRTHTGEKPYECGECGKSFSRNQNLIRHKIIHTGDKPYKCMECGKSFSMSINLTSHQRTHTGEKPYKCTDCGRSFRHRSSLTEHQRMHTGEKPYTCMECGKSFSVSGS</sequence>
<dbReference type="GO" id="GO:0000981">
    <property type="term" value="F:DNA-binding transcription factor activity, RNA polymerase II-specific"/>
    <property type="evidence" value="ECO:0007669"/>
    <property type="project" value="TreeGrafter"/>
</dbReference>
<proteinExistence type="inferred from homology"/>
<keyword evidence="4" id="KW-0677">Repeat</keyword>
<protein>
    <submittedName>
        <fullName evidence="14">Uncharacterized protein</fullName>
    </submittedName>
</protein>
<evidence type="ECO:0000256" key="1">
    <source>
        <dbReference type="ARBA" id="ARBA00004123"/>
    </source>
</evidence>
<dbReference type="SMART" id="SM00349">
    <property type="entry name" value="KRAB"/>
    <property type="match status" value="1"/>
</dbReference>
<evidence type="ECO:0000256" key="11">
    <source>
        <dbReference type="PROSITE-ProRule" id="PRU00042"/>
    </source>
</evidence>
<evidence type="ECO:0000256" key="2">
    <source>
        <dbReference type="ARBA" id="ARBA00006991"/>
    </source>
</evidence>